<protein>
    <submittedName>
        <fullName evidence="1">Nicastrin</fullName>
    </submittedName>
</protein>
<evidence type="ECO:0000313" key="1">
    <source>
        <dbReference type="EMBL" id="CAB3264237.1"/>
    </source>
</evidence>
<gene>
    <name evidence="1" type="primary">Ncstn-001</name>
</gene>
<dbReference type="EMBL" id="LR788375">
    <property type="protein sequence ID" value="CAB3264237.1"/>
    <property type="molecule type" value="mRNA"/>
</dbReference>
<organism evidence="1">
    <name type="scientific">Phallusia mammillata</name>
    <dbReference type="NCBI Taxonomy" id="59560"/>
    <lineage>
        <taxon>Eukaryota</taxon>
        <taxon>Metazoa</taxon>
        <taxon>Chordata</taxon>
        <taxon>Tunicata</taxon>
        <taxon>Ascidiacea</taxon>
        <taxon>Phlebobranchia</taxon>
        <taxon>Ascidiidae</taxon>
        <taxon>Phallusia</taxon>
    </lineage>
</organism>
<proteinExistence type="evidence at transcript level"/>
<dbReference type="AlphaFoldDB" id="A0A6F9DLC1"/>
<accession>A0A6F9DLC1</accession>
<name>A0A6F9DLC1_9ASCI</name>
<reference evidence="1" key="1">
    <citation type="submission" date="2020-04" db="EMBL/GenBank/DDBJ databases">
        <authorList>
            <person name="Neveu A P."/>
        </authorList>
    </citation>
    <scope>NUCLEOTIDE SEQUENCE</scope>
    <source>
        <tissue evidence="1">Whole embryo</tissue>
    </source>
</reference>
<sequence length="178" mass="20518">MSPPKPIEGRDYLFHFREIVGSIPIQTNLCDLVAEDAQWPANILDYRQLIVNGNKTQAKYRHLQGKGDAGQRCLPKCIRCINRRKQSQKQTKNGQRQHACQNVTNKVRIALVAQVQEQPADTTDKAEFLNRWDDELKSQNTNPPLAFINNYHWMIRLLFASLNLKEGRMACRTCTIIN</sequence>